<gene>
    <name evidence="4" type="ORF">QBZ16_005091</name>
</gene>
<dbReference type="InterPro" id="IPR011004">
    <property type="entry name" value="Trimer_LpxA-like_sf"/>
</dbReference>
<comment type="caution">
    <text evidence="4">The sequence shown here is derived from an EMBL/GenBank/DDBJ whole genome shotgun (WGS) entry which is preliminary data.</text>
</comment>
<dbReference type="EMBL" id="JASFZW010000008">
    <property type="protein sequence ID" value="KAK2076864.1"/>
    <property type="molecule type" value="Genomic_DNA"/>
</dbReference>
<feature type="domain" description="EIF2B subunit epsilon/gamma LbH" evidence="3">
    <location>
        <begin position="2"/>
        <end position="95"/>
    </location>
</feature>
<evidence type="ECO:0000313" key="5">
    <source>
        <dbReference type="Proteomes" id="UP001255856"/>
    </source>
</evidence>
<dbReference type="GO" id="GO:0005851">
    <property type="term" value="C:eukaryotic translation initiation factor 2B complex"/>
    <property type="evidence" value="ECO:0007669"/>
    <property type="project" value="TreeGrafter"/>
</dbReference>
<keyword evidence="5" id="KW-1185">Reference proteome</keyword>
<organism evidence="4 5">
    <name type="scientific">Prototheca wickerhamii</name>
    <dbReference type="NCBI Taxonomy" id="3111"/>
    <lineage>
        <taxon>Eukaryota</taxon>
        <taxon>Viridiplantae</taxon>
        <taxon>Chlorophyta</taxon>
        <taxon>core chlorophytes</taxon>
        <taxon>Trebouxiophyceae</taxon>
        <taxon>Chlorellales</taxon>
        <taxon>Chlorellaceae</taxon>
        <taxon>Prototheca</taxon>
    </lineage>
</organism>
<dbReference type="GO" id="GO:0003743">
    <property type="term" value="F:translation initiation factor activity"/>
    <property type="evidence" value="ECO:0007669"/>
    <property type="project" value="TreeGrafter"/>
</dbReference>
<dbReference type="PANTHER" id="PTHR45887:SF1">
    <property type="entry name" value="TRANSLATION INITIATION FACTOR EIF-2B SUBUNIT EPSILON"/>
    <property type="match status" value="1"/>
</dbReference>
<dbReference type="AlphaFoldDB" id="A0AAD9IEJ5"/>
<dbReference type="InterPro" id="IPR056764">
    <property type="entry name" value="LbH_EIF2B3/5"/>
</dbReference>
<dbReference type="InterPro" id="IPR051956">
    <property type="entry name" value="eIF2B_epsilon"/>
</dbReference>
<accession>A0AAD9IEJ5</accession>
<sequence length="220" mass="22403">MRIARTAKVSHDSCIGPGTVLEDGAVVEGSVIGRDCVVGAGCVLRGAYLFDGVRLQRGASVHSALLCDGVLLREGATVLPGAVLSFGVVVDAGASVDAGAKLSLVQAPGASDLGDSSDDDVEVPARDSQGGGPSASASFFDASDAEDDQALLGLPRASVREAAAALAAGSIPEKTIAFDSVRWVGEGEREKGLCVTGVEERGRKEGKRVHAWHARIAHTS</sequence>
<keyword evidence="1" id="KW-0963">Cytoplasm</keyword>
<name>A0AAD9IEJ5_PROWI</name>
<reference evidence="4" key="1">
    <citation type="submission" date="2021-01" db="EMBL/GenBank/DDBJ databases">
        <authorList>
            <person name="Eckstrom K.M.E."/>
        </authorList>
    </citation>
    <scope>NUCLEOTIDE SEQUENCE</scope>
    <source>
        <strain evidence="4">UVCC 0001</strain>
    </source>
</reference>
<dbReference type="Pfam" id="PF25084">
    <property type="entry name" value="LbH_EIF2B"/>
    <property type="match status" value="1"/>
</dbReference>
<evidence type="ECO:0000256" key="1">
    <source>
        <dbReference type="ARBA" id="ARBA00022490"/>
    </source>
</evidence>
<evidence type="ECO:0000313" key="4">
    <source>
        <dbReference type="EMBL" id="KAK2076864.1"/>
    </source>
</evidence>
<evidence type="ECO:0000259" key="3">
    <source>
        <dbReference type="Pfam" id="PF25084"/>
    </source>
</evidence>
<dbReference type="SUPFAM" id="SSF51161">
    <property type="entry name" value="Trimeric LpxA-like enzymes"/>
    <property type="match status" value="1"/>
</dbReference>
<protein>
    <recommendedName>
        <fullName evidence="3">EIF2B subunit epsilon/gamma LbH domain-containing protein</fullName>
    </recommendedName>
</protein>
<dbReference type="Gene3D" id="2.160.10.10">
    <property type="entry name" value="Hexapeptide repeat proteins"/>
    <property type="match status" value="1"/>
</dbReference>
<dbReference type="Proteomes" id="UP001255856">
    <property type="component" value="Unassembled WGS sequence"/>
</dbReference>
<dbReference type="GO" id="GO:0031369">
    <property type="term" value="F:translation initiation factor binding"/>
    <property type="evidence" value="ECO:0007669"/>
    <property type="project" value="TreeGrafter"/>
</dbReference>
<dbReference type="GO" id="GO:0005085">
    <property type="term" value="F:guanyl-nucleotide exchange factor activity"/>
    <property type="evidence" value="ECO:0007669"/>
    <property type="project" value="TreeGrafter"/>
</dbReference>
<evidence type="ECO:0000256" key="2">
    <source>
        <dbReference type="SAM" id="MobiDB-lite"/>
    </source>
</evidence>
<feature type="region of interest" description="Disordered" evidence="2">
    <location>
        <begin position="111"/>
        <end position="139"/>
    </location>
</feature>
<dbReference type="PANTHER" id="PTHR45887">
    <property type="entry name" value="TRANSLATION INITIATION FACTOR EIF-2B SUBUNIT EPSILON"/>
    <property type="match status" value="1"/>
</dbReference>
<proteinExistence type="predicted"/>